<dbReference type="Proteomes" id="UP000276905">
    <property type="component" value="Unassembled WGS sequence"/>
</dbReference>
<comment type="caution">
    <text evidence="1">The sequence shown here is derived from an EMBL/GenBank/DDBJ whole genome shotgun (WGS) entry which is preliminary data.</text>
</comment>
<accession>A0A429JYR4</accession>
<protein>
    <submittedName>
        <fullName evidence="1">Uncharacterized protein</fullName>
    </submittedName>
</protein>
<evidence type="ECO:0000313" key="2">
    <source>
        <dbReference type="Proteomes" id="UP000276905"/>
    </source>
</evidence>
<name>A0A429JYR4_9GAMM</name>
<dbReference type="InterPro" id="IPR048922">
    <property type="entry name" value="Bbp16"/>
</dbReference>
<dbReference type="AlphaFoldDB" id="A0A429JYR4"/>
<dbReference type="EMBL" id="RFES01000007">
    <property type="protein sequence ID" value="RSO56360.1"/>
    <property type="molecule type" value="Genomic_DNA"/>
</dbReference>
<dbReference type="Pfam" id="PF21190">
    <property type="entry name" value="Bbp16"/>
    <property type="match status" value="1"/>
</dbReference>
<dbReference type="RefSeq" id="WP_086223063.1">
    <property type="nucleotide sequence ID" value="NZ_RFES01000007.1"/>
</dbReference>
<proteinExistence type="predicted"/>
<dbReference type="Gene3D" id="2.60.120.1110">
    <property type="match status" value="1"/>
</dbReference>
<organism evidence="1 2">
    <name type="scientific">Acinetobacter lactucae</name>
    <dbReference type="NCBI Taxonomy" id="1785128"/>
    <lineage>
        <taxon>Bacteria</taxon>
        <taxon>Pseudomonadati</taxon>
        <taxon>Pseudomonadota</taxon>
        <taxon>Gammaproteobacteria</taxon>
        <taxon>Moraxellales</taxon>
        <taxon>Moraxellaceae</taxon>
        <taxon>Acinetobacter</taxon>
        <taxon>Acinetobacter calcoaceticus/baumannii complex</taxon>
    </lineage>
</organism>
<gene>
    <name evidence="1" type="ORF">EA756_11745</name>
</gene>
<sequence length="134" mass="14322">MLIDKLLVMSLDQAITVTATSTDTLDLQKASTSVNRLPVLVRGKNLAPTTATITVQLQQSSDNVSWETIETSRAYTGAELNSGVIAEVMLPVKPKRYVRLNYSVGSGPFTAGTVFSHISDSRDVSAAYPVYAGA</sequence>
<reference evidence="1 2" key="1">
    <citation type="submission" date="2018-10" db="EMBL/GenBank/DDBJ databases">
        <title>GWAS and RNA-Seq identify cryptic mechanisms of antimicrobial resistance in Acinetobacter baumannii.</title>
        <authorList>
            <person name="Sahl J.W."/>
        </authorList>
    </citation>
    <scope>NUCLEOTIDE SEQUENCE [LARGE SCALE GENOMIC DNA]</scope>
    <source>
        <strain evidence="1 2">TG41018</strain>
    </source>
</reference>
<evidence type="ECO:0000313" key="1">
    <source>
        <dbReference type="EMBL" id="RSO56360.1"/>
    </source>
</evidence>